<evidence type="ECO:0000259" key="1">
    <source>
        <dbReference type="PROSITE" id="PS51186"/>
    </source>
</evidence>
<evidence type="ECO:0000313" key="2">
    <source>
        <dbReference type="EMBL" id="RDV04239.1"/>
    </source>
</evidence>
<dbReference type="GO" id="GO:0016747">
    <property type="term" value="F:acyltransferase activity, transferring groups other than amino-acyl groups"/>
    <property type="evidence" value="ECO:0007669"/>
    <property type="project" value="InterPro"/>
</dbReference>
<dbReference type="Gene3D" id="3.40.630.30">
    <property type="match status" value="1"/>
</dbReference>
<dbReference type="OrthoDB" id="7843527at2"/>
<sequence>MSEPLPLDGVVRKLWPTEAAAYRDHLLRLDRESRNTRFSGAVSDEFIDKHAHSIRDFGVIVFGFFVDGTLRGAGELRPVGPLFSHEAEAAFSIEKDWQSHGVGTALLERILLSSRNRGIRLLRMDCLAGNRRMQQLARKFEADFTFDFGSIVGEVKAARYTPMSIALEAMEDAHGIASSMLEAQMRLFKVA</sequence>
<feature type="domain" description="N-acetyltransferase" evidence="1">
    <location>
        <begin position="9"/>
        <end position="168"/>
    </location>
</feature>
<dbReference type="InterPro" id="IPR016181">
    <property type="entry name" value="Acyl_CoA_acyltransferase"/>
</dbReference>
<dbReference type="InterPro" id="IPR000182">
    <property type="entry name" value="GNAT_dom"/>
</dbReference>
<keyword evidence="2" id="KW-0808">Transferase</keyword>
<comment type="caution">
    <text evidence="2">The sequence shown here is derived from an EMBL/GenBank/DDBJ whole genome shotgun (WGS) entry which is preliminary data.</text>
</comment>
<accession>A0A371B9F3</accession>
<evidence type="ECO:0000313" key="3">
    <source>
        <dbReference type="Proteomes" id="UP000263993"/>
    </source>
</evidence>
<dbReference type="SUPFAM" id="SSF55729">
    <property type="entry name" value="Acyl-CoA N-acyltransferases (Nat)"/>
    <property type="match status" value="1"/>
</dbReference>
<protein>
    <submittedName>
        <fullName evidence="2">GNAT family N-acetyltransferase</fullName>
    </submittedName>
</protein>
<proteinExistence type="predicted"/>
<dbReference type="CDD" id="cd04301">
    <property type="entry name" value="NAT_SF"/>
    <property type="match status" value="1"/>
</dbReference>
<dbReference type="Proteomes" id="UP000263993">
    <property type="component" value="Unassembled WGS sequence"/>
</dbReference>
<dbReference type="RefSeq" id="WP_115516266.1">
    <property type="nucleotide sequence ID" value="NZ_QRGO01000001.1"/>
</dbReference>
<keyword evidence="3" id="KW-1185">Reference proteome</keyword>
<gene>
    <name evidence="2" type="ORF">DXH78_06360</name>
</gene>
<dbReference type="PROSITE" id="PS51186">
    <property type="entry name" value="GNAT"/>
    <property type="match status" value="1"/>
</dbReference>
<dbReference type="EMBL" id="QRGO01000001">
    <property type="protein sequence ID" value="RDV04239.1"/>
    <property type="molecule type" value="Genomic_DNA"/>
</dbReference>
<dbReference type="AlphaFoldDB" id="A0A371B9F3"/>
<name>A0A371B9F3_9BRAD</name>
<reference evidence="3" key="1">
    <citation type="submission" date="2018-08" db="EMBL/GenBank/DDBJ databases">
        <authorList>
            <person name="Kim S.-J."/>
            <person name="Jung G.-Y."/>
        </authorList>
    </citation>
    <scope>NUCLEOTIDE SEQUENCE [LARGE SCALE GENOMIC DNA]</scope>
    <source>
        <strain evidence="3">GY_H</strain>
    </source>
</reference>
<organism evidence="2 3">
    <name type="scientific">Undibacter mobilis</name>
    <dbReference type="NCBI Taxonomy" id="2292256"/>
    <lineage>
        <taxon>Bacteria</taxon>
        <taxon>Pseudomonadati</taxon>
        <taxon>Pseudomonadota</taxon>
        <taxon>Alphaproteobacteria</taxon>
        <taxon>Hyphomicrobiales</taxon>
        <taxon>Nitrobacteraceae</taxon>
        <taxon>Undibacter</taxon>
    </lineage>
</organism>
<dbReference type="Pfam" id="PF00583">
    <property type="entry name" value="Acetyltransf_1"/>
    <property type="match status" value="1"/>
</dbReference>